<name>A0ABM7GF45_9GAMM</name>
<dbReference type="Proteomes" id="UP000289555">
    <property type="component" value="Chromosome"/>
</dbReference>
<organism evidence="1 2">
    <name type="scientific">Vreelandella olivaria</name>
    <dbReference type="NCBI Taxonomy" id="390919"/>
    <lineage>
        <taxon>Bacteria</taxon>
        <taxon>Pseudomonadati</taxon>
        <taxon>Pseudomonadota</taxon>
        <taxon>Gammaproteobacteria</taxon>
        <taxon>Oceanospirillales</taxon>
        <taxon>Halomonadaceae</taxon>
        <taxon>Vreelandella</taxon>
    </lineage>
</organism>
<sequence length="43" mass="4946">MRAYLERQRAALRDQGEEPDALLANIVDCHDATSLLRRFLAFV</sequence>
<reference evidence="2" key="1">
    <citation type="journal article" date="2019" name="Microbiol. Resour. Announc.">
        <title>Complete Genome Sequence of Halomonas olivaria, a Moderately Halophilic Bacterium Isolated from Olive Processing Effluents, Obtained by Nanopore Sequencing.</title>
        <authorList>
            <person name="Nagata S."/>
            <person name="Ii K.M."/>
            <person name="Tsukimi T."/>
            <person name="Miura M.C."/>
            <person name="Galipon J."/>
            <person name="Arakawa K."/>
        </authorList>
    </citation>
    <scope>NUCLEOTIDE SEQUENCE [LARGE SCALE GENOMIC DNA]</scope>
    <source>
        <strain evidence="2">TYRC17</strain>
    </source>
</reference>
<gene>
    <name evidence="1" type="ORF">HORIV_16090</name>
</gene>
<dbReference type="EMBL" id="AP019416">
    <property type="protein sequence ID" value="BBI49188.1"/>
    <property type="molecule type" value="Genomic_DNA"/>
</dbReference>
<proteinExistence type="predicted"/>
<keyword evidence="2" id="KW-1185">Reference proteome</keyword>
<evidence type="ECO:0000313" key="1">
    <source>
        <dbReference type="EMBL" id="BBI49188.1"/>
    </source>
</evidence>
<evidence type="ECO:0000313" key="2">
    <source>
        <dbReference type="Proteomes" id="UP000289555"/>
    </source>
</evidence>
<accession>A0ABM7GF45</accession>
<protein>
    <submittedName>
        <fullName evidence="1">Uncharacterized protein</fullName>
    </submittedName>
</protein>